<name>A0AAV6W2Z8_9ARAC</name>
<protein>
    <submittedName>
        <fullName evidence="1">Uncharacterized protein</fullName>
    </submittedName>
</protein>
<keyword evidence="2" id="KW-1185">Reference proteome</keyword>
<organism evidence="1 2">
    <name type="scientific">Oedothorax gibbosus</name>
    <dbReference type="NCBI Taxonomy" id="931172"/>
    <lineage>
        <taxon>Eukaryota</taxon>
        <taxon>Metazoa</taxon>
        <taxon>Ecdysozoa</taxon>
        <taxon>Arthropoda</taxon>
        <taxon>Chelicerata</taxon>
        <taxon>Arachnida</taxon>
        <taxon>Araneae</taxon>
        <taxon>Araneomorphae</taxon>
        <taxon>Entelegynae</taxon>
        <taxon>Araneoidea</taxon>
        <taxon>Linyphiidae</taxon>
        <taxon>Erigoninae</taxon>
        <taxon>Oedothorax</taxon>
    </lineage>
</organism>
<proteinExistence type="predicted"/>
<dbReference type="EMBL" id="JAFNEN010000002">
    <property type="protein sequence ID" value="KAG8201932.1"/>
    <property type="molecule type" value="Genomic_DNA"/>
</dbReference>
<accession>A0AAV6W2Z8</accession>
<evidence type="ECO:0000313" key="2">
    <source>
        <dbReference type="Proteomes" id="UP000827092"/>
    </source>
</evidence>
<gene>
    <name evidence="1" type="ORF">JTE90_027408</name>
</gene>
<evidence type="ECO:0000313" key="1">
    <source>
        <dbReference type="EMBL" id="KAG8201932.1"/>
    </source>
</evidence>
<dbReference type="Proteomes" id="UP000827092">
    <property type="component" value="Unassembled WGS sequence"/>
</dbReference>
<dbReference type="AlphaFoldDB" id="A0AAV6W2Z8"/>
<comment type="caution">
    <text evidence="1">The sequence shown here is derived from an EMBL/GenBank/DDBJ whole genome shotgun (WGS) entry which is preliminary data.</text>
</comment>
<reference evidence="1 2" key="1">
    <citation type="journal article" date="2022" name="Nat. Ecol. Evol.">
        <title>A masculinizing supergene underlies an exaggerated male reproductive morph in a spider.</title>
        <authorList>
            <person name="Hendrickx F."/>
            <person name="De Corte Z."/>
            <person name="Sonet G."/>
            <person name="Van Belleghem S.M."/>
            <person name="Kostlbacher S."/>
            <person name="Vangestel C."/>
        </authorList>
    </citation>
    <scope>NUCLEOTIDE SEQUENCE [LARGE SCALE GENOMIC DNA]</scope>
    <source>
        <strain evidence="1">W744_W776</strain>
    </source>
</reference>
<sequence length="100" mass="11186">MLTLDTGSSLIEIPPLGRGLRLGQMRVRVVWAEPTQVRNRVELERAAREVGVGDAGQLAALTRDGGRFVNVKVTALHAALLVEHAARRLCKRYIKKRFRE</sequence>